<gene>
    <name evidence="2" type="ORF">RRF57_002457</name>
</gene>
<dbReference type="EMBL" id="JAWHQM010000004">
    <property type="protein sequence ID" value="KAK5626742.1"/>
    <property type="molecule type" value="Genomic_DNA"/>
</dbReference>
<dbReference type="InterPro" id="IPR052895">
    <property type="entry name" value="HetReg/Transcr_Mod"/>
</dbReference>
<dbReference type="PANTHER" id="PTHR24148">
    <property type="entry name" value="ANKYRIN REPEAT DOMAIN-CONTAINING PROTEIN 39 HOMOLOG-RELATED"/>
    <property type="match status" value="1"/>
</dbReference>
<evidence type="ECO:0000313" key="3">
    <source>
        <dbReference type="Proteomes" id="UP001305414"/>
    </source>
</evidence>
<evidence type="ECO:0000259" key="1">
    <source>
        <dbReference type="Pfam" id="PF06985"/>
    </source>
</evidence>
<dbReference type="Pfam" id="PF06985">
    <property type="entry name" value="HET"/>
    <property type="match status" value="1"/>
</dbReference>
<dbReference type="InterPro" id="IPR010730">
    <property type="entry name" value="HET"/>
</dbReference>
<proteinExistence type="predicted"/>
<sequence length="317" mass="35878">MNNSTLLLRPYSLAQQALSYVWGSPTDLVDIDVDGATFSATRNLYLALRRLREQIGRTGGNDDSRTLWVDAVCIDQEDADEKRHQVQLMGDIYSQASRGLLWLGEEPDEPQSIVSKEQEDEVARLMKSSNNVLDGISTSLPYLNIAKELSSMPEVKPRPGADDFRITRTRPEHWDPSFDPTQLDEAGKLALEADSFYQVGCLLMTLGLGSHLNWIAHLQYEPVDAPATFRTNTRQALHWLGTRPWWSRIWTVQECILPRDSELLYGAVRLSWGRFLTAISNFQKHRTSCCAHVPGVNDSEYFSVSVIFYTSCSLLHL</sequence>
<organism evidence="2 3">
    <name type="scientific">Xylaria bambusicola</name>
    <dbReference type="NCBI Taxonomy" id="326684"/>
    <lineage>
        <taxon>Eukaryota</taxon>
        <taxon>Fungi</taxon>
        <taxon>Dikarya</taxon>
        <taxon>Ascomycota</taxon>
        <taxon>Pezizomycotina</taxon>
        <taxon>Sordariomycetes</taxon>
        <taxon>Xylariomycetidae</taxon>
        <taxon>Xylariales</taxon>
        <taxon>Xylariaceae</taxon>
        <taxon>Xylaria</taxon>
    </lineage>
</organism>
<dbReference type="Proteomes" id="UP001305414">
    <property type="component" value="Unassembled WGS sequence"/>
</dbReference>
<name>A0AAN7UFB4_9PEZI</name>
<keyword evidence="3" id="KW-1185">Reference proteome</keyword>
<dbReference type="PANTHER" id="PTHR24148:SF73">
    <property type="entry name" value="HET DOMAIN PROTEIN (AFU_ORTHOLOGUE AFUA_8G01020)"/>
    <property type="match status" value="1"/>
</dbReference>
<reference evidence="2 3" key="1">
    <citation type="submission" date="2023-10" db="EMBL/GenBank/DDBJ databases">
        <title>Draft genome sequence of Xylaria bambusicola isolate GMP-LS, the root and basal stem rot pathogen of sugarcane in Indonesia.</title>
        <authorList>
            <person name="Selvaraj P."/>
            <person name="Muralishankar V."/>
            <person name="Muruganantham S."/>
            <person name="Sp S."/>
            <person name="Haryani S."/>
            <person name="Lau K.J.X."/>
            <person name="Naqvi N.I."/>
        </authorList>
    </citation>
    <scope>NUCLEOTIDE SEQUENCE [LARGE SCALE GENOMIC DNA]</scope>
    <source>
        <strain evidence="2">GMP-LS</strain>
    </source>
</reference>
<evidence type="ECO:0000313" key="2">
    <source>
        <dbReference type="EMBL" id="KAK5626742.1"/>
    </source>
</evidence>
<dbReference type="AlphaFoldDB" id="A0AAN7UFB4"/>
<protein>
    <recommendedName>
        <fullName evidence="1">Heterokaryon incompatibility domain-containing protein</fullName>
    </recommendedName>
</protein>
<comment type="caution">
    <text evidence="2">The sequence shown here is derived from an EMBL/GenBank/DDBJ whole genome shotgun (WGS) entry which is preliminary data.</text>
</comment>
<feature type="domain" description="Heterokaryon incompatibility" evidence="1">
    <location>
        <begin position="17"/>
        <end position="254"/>
    </location>
</feature>
<accession>A0AAN7UFB4</accession>